<name>A0A182QPF7_9DIPT</name>
<protein>
    <submittedName>
        <fullName evidence="1">Uncharacterized protein</fullName>
    </submittedName>
</protein>
<evidence type="ECO:0000313" key="1">
    <source>
        <dbReference type="EnsemblMetazoa" id="AFAF014237-PA"/>
    </source>
</evidence>
<dbReference type="EMBL" id="AXCN02000660">
    <property type="status" value="NOT_ANNOTATED_CDS"/>
    <property type="molecule type" value="Genomic_DNA"/>
</dbReference>
<keyword evidence="2" id="KW-1185">Reference proteome</keyword>
<proteinExistence type="predicted"/>
<reference evidence="2" key="1">
    <citation type="submission" date="2014-01" db="EMBL/GenBank/DDBJ databases">
        <title>The Genome Sequence of Anopheles farauti FAR1 (V2).</title>
        <authorList>
            <consortium name="The Broad Institute Genomics Platform"/>
            <person name="Neafsey D.E."/>
            <person name="Besansky N."/>
            <person name="Howell P."/>
            <person name="Walton C."/>
            <person name="Young S.K."/>
            <person name="Zeng Q."/>
            <person name="Gargeya S."/>
            <person name="Fitzgerald M."/>
            <person name="Haas B."/>
            <person name="Abouelleil A."/>
            <person name="Allen A.W."/>
            <person name="Alvarado L."/>
            <person name="Arachchi H.M."/>
            <person name="Berlin A.M."/>
            <person name="Chapman S.B."/>
            <person name="Gainer-Dewar J."/>
            <person name="Goldberg J."/>
            <person name="Griggs A."/>
            <person name="Gujja S."/>
            <person name="Hansen M."/>
            <person name="Howarth C."/>
            <person name="Imamovic A."/>
            <person name="Ireland A."/>
            <person name="Larimer J."/>
            <person name="McCowan C."/>
            <person name="Murphy C."/>
            <person name="Pearson M."/>
            <person name="Poon T.W."/>
            <person name="Priest M."/>
            <person name="Roberts A."/>
            <person name="Saif S."/>
            <person name="Shea T."/>
            <person name="Sisk P."/>
            <person name="Sykes S."/>
            <person name="Wortman J."/>
            <person name="Nusbaum C."/>
            <person name="Birren B."/>
        </authorList>
    </citation>
    <scope>NUCLEOTIDE SEQUENCE [LARGE SCALE GENOMIC DNA]</scope>
    <source>
        <strain evidence="2">FAR1</strain>
    </source>
</reference>
<reference evidence="1" key="2">
    <citation type="submission" date="2020-05" db="UniProtKB">
        <authorList>
            <consortium name="EnsemblMetazoa"/>
        </authorList>
    </citation>
    <scope>IDENTIFICATION</scope>
    <source>
        <strain evidence="1">FAR1</strain>
    </source>
</reference>
<dbReference type="Proteomes" id="UP000075886">
    <property type="component" value="Unassembled WGS sequence"/>
</dbReference>
<accession>A0A182QPF7</accession>
<evidence type="ECO:0000313" key="2">
    <source>
        <dbReference type="Proteomes" id="UP000075886"/>
    </source>
</evidence>
<dbReference type="AlphaFoldDB" id="A0A182QPF7"/>
<organism evidence="1 2">
    <name type="scientific">Anopheles farauti</name>
    <dbReference type="NCBI Taxonomy" id="69004"/>
    <lineage>
        <taxon>Eukaryota</taxon>
        <taxon>Metazoa</taxon>
        <taxon>Ecdysozoa</taxon>
        <taxon>Arthropoda</taxon>
        <taxon>Hexapoda</taxon>
        <taxon>Insecta</taxon>
        <taxon>Pterygota</taxon>
        <taxon>Neoptera</taxon>
        <taxon>Endopterygota</taxon>
        <taxon>Diptera</taxon>
        <taxon>Nematocera</taxon>
        <taxon>Culicoidea</taxon>
        <taxon>Culicidae</taxon>
        <taxon>Anophelinae</taxon>
        <taxon>Anopheles</taxon>
    </lineage>
</organism>
<dbReference type="VEuPathDB" id="VectorBase:AFAF014237"/>
<sequence length="152" mass="16300">MAPMAIVATSPNHSPALTNASGIARMPEPSEPFSRCTNVSMSVVGCVSFRFSNGLYVPASSSSLIMSTSGRVEPAAVCTGTSFISDFMRPKMYPVSSDLLLPTIVHHRSLFPTPSGPGKDTVPRIAIIFALRTGHRSQNRHFVHETVNVLLS</sequence>
<dbReference type="EnsemblMetazoa" id="AFAF014237-RA">
    <property type="protein sequence ID" value="AFAF014237-PA"/>
    <property type="gene ID" value="AFAF014237"/>
</dbReference>